<dbReference type="PANTHER" id="PTHR32331:SF0">
    <property type="entry name" value="UPF0313 PROTEIN YGIQ"/>
    <property type="match status" value="1"/>
</dbReference>
<evidence type="ECO:0000256" key="1">
    <source>
        <dbReference type="ARBA" id="ARBA00022485"/>
    </source>
</evidence>
<sequence length="657" mass="72466">MSHFSDKNHLGGGPHPERRKREGRSELARLALRPSATLPRENFLPVDRADMDARGWDRVDVLLVSGDAYVDHPSFGVALLGRWLEAHGFRVGIVPQPRWDSPDDIIRLGRPRLFAGVTAGAVDSMLAHYTAFRKKRRDDAYTPGGRAGARPNRAVSVYASLVRRAFPGLPVVGGGIEASLRRISHYDFWSNSLRKSLLPDAKLDLIVYGMGERAILDIARRLDALASRCGGAPSRPELAAALRGIAGTARMGRPDEEAGREVLRLPSHEDILARPARLMEATLLLERQVHQMRAVAVQPVGDRVVVLEPPAPALTTEELDELYTLPFTRQAHPSYTAPIPAVETMLTSMTCHRGCGGGCSFCSLALHQGRRVASRSRDSLLEEARTIAAQPGFTGAISDVGGPSANMWKARCSLDPARCRRSSCMVPRVCPGFSVDQTEHVRLLRDIRQVPGIRHVRVASGVRFDLALQQDAALEAYAGEFTGGQLKVAPEHCADEVLRLMRKPGMEPFERFLDAFRRYSEAHGKEQYVVPYLMSAFPGCTDAHMRRLADWLEERHWSPRQVQCFVPTPGTVATAMYYAEVDTEGHPLPVAKTDAARLRQHGILLGTARDRFGPARPDDERNTAPPARADRTGGSDGGRGMRREKRSDTVRSSGKRR</sequence>
<dbReference type="PROSITE" id="PS51918">
    <property type="entry name" value="RADICAL_SAM"/>
    <property type="match status" value="1"/>
</dbReference>
<feature type="binding site" evidence="6">
    <location>
        <position position="355"/>
    </location>
    <ligand>
        <name>[4Fe-4S] cluster</name>
        <dbReference type="ChEBI" id="CHEBI:49883"/>
        <note>4Fe-4S-S-AdoMet</note>
    </ligand>
</feature>
<dbReference type="InterPro" id="IPR022946">
    <property type="entry name" value="UPF0313"/>
</dbReference>
<dbReference type="Proteomes" id="UP000824225">
    <property type="component" value="Unassembled WGS sequence"/>
</dbReference>
<gene>
    <name evidence="9" type="ORF">H9962_05580</name>
</gene>
<dbReference type="SUPFAM" id="SSF102114">
    <property type="entry name" value="Radical SAM enzymes"/>
    <property type="match status" value="1"/>
</dbReference>
<protein>
    <submittedName>
        <fullName evidence="9">YgiQ family radical SAM protein</fullName>
    </submittedName>
</protein>
<dbReference type="Gene3D" id="3.80.30.20">
    <property type="entry name" value="tm_1862 like domain"/>
    <property type="match status" value="1"/>
</dbReference>
<organism evidence="9 10">
    <name type="scientific">Candidatus Mailhella merdigallinarum</name>
    <dbReference type="NCBI Taxonomy" id="2838658"/>
    <lineage>
        <taxon>Bacteria</taxon>
        <taxon>Pseudomonadati</taxon>
        <taxon>Thermodesulfobacteriota</taxon>
        <taxon>Desulfovibrionia</taxon>
        <taxon>Desulfovibrionales</taxon>
        <taxon>Desulfovibrionaceae</taxon>
        <taxon>Mailhella</taxon>
    </lineage>
</organism>
<dbReference type="InterPro" id="IPR058240">
    <property type="entry name" value="rSAM_sf"/>
</dbReference>
<dbReference type="InterPro" id="IPR007197">
    <property type="entry name" value="rSAM"/>
</dbReference>
<comment type="caution">
    <text evidence="9">The sequence shown here is derived from an EMBL/GenBank/DDBJ whole genome shotgun (WGS) entry which is preliminary data.</text>
</comment>
<evidence type="ECO:0000256" key="7">
    <source>
        <dbReference type="SAM" id="MobiDB-lite"/>
    </source>
</evidence>
<keyword evidence="4 6" id="KW-0408">Iron</keyword>
<dbReference type="AlphaFoldDB" id="A0A9D2HDT7"/>
<dbReference type="GO" id="GO:0051539">
    <property type="term" value="F:4 iron, 4 sulfur cluster binding"/>
    <property type="evidence" value="ECO:0007669"/>
    <property type="project" value="UniProtKB-KW"/>
</dbReference>
<evidence type="ECO:0000256" key="5">
    <source>
        <dbReference type="ARBA" id="ARBA00023014"/>
    </source>
</evidence>
<feature type="region of interest" description="Disordered" evidence="7">
    <location>
        <begin position="1"/>
        <end position="23"/>
    </location>
</feature>
<dbReference type="GO" id="GO:0003824">
    <property type="term" value="F:catalytic activity"/>
    <property type="evidence" value="ECO:0007669"/>
    <property type="project" value="InterPro"/>
</dbReference>
<dbReference type="SFLD" id="SFLDG01069">
    <property type="entry name" value="UPF0313"/>
    <property type="match status" value="1"/>
</dbReference>
<feature type="binding site" evidence="6">
    <location>
        <position position="362"/>
    </location>
    <ligand>
        <name>[4Fe-4S] cluster</name>
        <dbReference type="ChEBI" id="CHEBI:49883"/>
        <note>4Fe-4S-S-AdoMet</note>
    </ligand>
</feature>
<evidence type="ECO:0000259" key="8">
    <source>
        <dbReference type="PROSITE" id="PS51918"/>
    </source>
</evidence>
<dbReference type="InterPro" id="IPR013704">
    <property type="entry name" value="UPF0313_N"/>
</dbReference>
<dbReference type="HAMAP" id="MF_01251">
    <property type="entry name" value="UPF0313"/>
    <property type="match status" value="1"/>
</dbReference>
<dbReference type="Pfam" id="PF04055">
    <property type="entry name" value="Radical_SAM"/>
    <property type="match status" value="1"/>
</dbReference>
<dbReference type="SFLD" id="SFLDS00029">
    <property type="entry name" value="Radical_SAM"/>
    <property type="match status" value="1"/>
</dbReference>
<comment type="similarity">
    <text evidence="6">Belongs to the UPF0313 family.</text>
</comment>
<dbReference type="EMBL" id="DXAN01000018">
    <property type="protein sequence ID" value="HJA08644.1"/>
    <property type="molecule type" value="Genomic_DNA"/>
</dbReference>
<evidence type="ECO:0000256" key="6">
    <source>
        <dbReference type="HAMAP-Rule" id="MF_01251"/>
    </source>
</evidence>
<reference evidence="9" key="2">
    <citation type="submission" date="2021-04" db="EMBL/GenBank/DDBJ databases">
        <authorList>
            <person name="Gilroy R."/>
        </authorList>
    </citation>
    <scope>NUCLEOTIDE SEQUENCE</scope>
    <source>
        <strain evidence="9">CHK186-16707</strain>
    </source>
</reference>
<evidence type="ECO:0000313" key="10">
    <source>
        <dbReference type="Proteomes" id="UP000824225"/>
    </source>
</evidence>
<dbReference type="Pfam" id="PF08497">
    <property type="entry name" value="Radical_SAM_N"/>
    <property type="match status" value="1"/>
</dbReference>
<feature type="domain" description="Radical SAM core" evidence="8">
    <location>
        <begin position="341"/>
        <end position="615"/>
    </location>
</feature>
<dbReference type="GO" id="GO:0005506">
    <property type="term" value="F:iron ion binding"/>
    <property type="evidence" value="ECO:0007669"/>
    <property type="project" value="UniProtKB-UniRule"/>
</dbReference>
<evidence type="ECO:0000313" key="9">
    <source>
        <dbReference type="EMBL" id="HJA08644.1"/>
    </source>
</evidence>
<accession>A0A9D2HDT7</accession>
<proteinExistence type="inferred from homology"/>
<evidence type="ECO:0000256" key="4">
    <source>
        <dbReference type="ARBA" id="ARBA00023004"/>
    </source>
</evidence>
<feature type="region of interest" description="Disordered" evidence="7">
    <location>
        <begin position="606"/>
        <end position="657"/>
    </location>
</feature>
<feature type="binding site" evidence="6">
    <location>
        <position position="359"/>
    </location>
    <ligand>
        <name>[4Fe-4S] cluster</name>
        <dbReference type="ChEBI" id="CHEBI:49883"/>
        <note>4Fe-4S-S-AdoMet</note>
    </ligand>
</feature>
<comment type="cofactor">
    <cofactor evidence="6">
        <name>[4Fe-4S] cluster</name>
        <dbReference type="ChEBI" id="CHEBI:49883"/>
    </cofactor>
    <text evidence="6">Binds 1 [4Fe-4S] cluster. The cluster is coordinated with 3 cysteines and an exchangeable S-adenosyl-L-methionine.</text>
</comment>
<dbReference type="NCBIfam" id="TIGR03904">
    <property type="entry name" value="SAM_YgiQ"/>
    <property type="match status" value="1"/>
</dbReference>
<name>A0A9D2HDT7_9BACT</name>
<keyword evidence="1 6" id="KW-0004">4Fe-4S</keyword>
<dbReference type="InterPro" id="IPR006638">
    <property type="entry name" value="Elp3/MiaA/NifB-like_rSAM"/>
</dbReference>
<dbReference type="PANTHER" id="PTHR32331">
    <property type="entry name" value="UPF0313 PROTEIN YGIQ"/>
    <property type="match status" value="1"/>
</dbReference>
<keyword evidence="3 6" id="KW-0479">Metal-binding</keyword>
<reference evidence="9" key="1">
    <citation type="journal article" date="2021" name="PeerJ">
        <title>Extensive microbial diversity within the chicken gut microbiome revealed by metagenomics and culture.</title>
        <authorList>
            <person name="Gilroy R."/>
            <person name="Ravi A."/>
            <person name="Getino M."/>
            <person name="Pursley I."/>
            <person name="Horton D.L."/>
            <person name="Alikhan N.F."/>
            <person name="Baker D."/>
            <person name="Gharbi K."/>
            <person name="Hall N."/>
            <person name="Watson M."/>
            <person name="Adriaenssens E.M."/>
            <person name="Foster-Nyarko E."/>
            <person name="Jarju S."/>
            <person name="Secka A."/>
            <person name="Antonio M."/>
            <person name="Oren A."/>
            <person name="Chaudhuri R.R."/>
            <person name="La Ragione R."/>
            <person name="Hildebrand F."/>
            <person name="Pallen M.J."/>
        </authorList>
    </citation>
    <scope>NUCLEOTIDE SEQUENCE</scope>
    <source>
        <strain evidence="9">CHK186-16707</strain>
    </source>
</reference>
<dbReference type="SMART" id="SM00729">
    <property type="entry name" value="Elp3"/>
    <property type="match status" value="1"/>
</dbReference>
<keyword evidence="2 6" id="KW-0949">S-adenosyl-L-methionine</keyword>
<evidence type="ECO:0000256" key="3">
    <source>
        <dbReference type="ARBA" id="ARBA00022723"/>
    </source>
</evidence>
<evidence type="ECO:0000256" key="2">
    <source>
        <dbReference type="ARBA" id="ARBA00022691"/>
    </source>
</evidence>
<keyword evidence="5 6" id="KW-0411">Iron-sulfur</keyword>
<feature type="compositionally biased region" description="Basic and acidic residues" evidence="7">
    <location>
        <begin position="608"/>
        <end position="649"/>
    </location>
</feature>
<dbReference type="InterPro" id="IPR023404">
    <property type="entry name" value="rSAM_horseshoe"/>
</dbReference>
<dbReference type="SFLD" id="SFLDG01082">
    <property type="entry name" value="B12-binding_domain_containing"/>
    <property type="match status" value="1"/>
</dbReference>